<dbReference type="STRING" id="297318.BK138_09465"/>
<dbReference type="InterPro" id="IPR016166">
    <property type="entry name" value="FAD-bd_PCMH"/>
</dbReference>
<evidence type="ECO:0000313" key="6">
    <source>
        <dbReference type="Proteomes" id="UP000187172"/>
    </source>
</evidence>
<dbReference type="Gene3D" id="3.30.465.10">
    <property type="match status" value="1"/>
</dbReference>
<dbReference type="SUPFAM" id="SSF55447">
    <property type="entry name" value="CO dehydrogenase flavoprotein C-terminal domain-like"/>
    <property type="match status" value="1"/>
</dbReference>
<evidence type="ECO:0000256" key="2">
    <source>
        <dbReference type="ARBA" id="ARBA00022827"/>
    </source>
</evidence>
<dbReference type="InterPro" id="IPR036318">
    <property type="entry name" value="FAD-bd_PCMH-like_sf"/>
</dbReference>
<keyword evidence="3" id="KW-0560">Oxidoreductase</keyword>
<dbReference type="RefSeq" id="WP_076168708.1">
    <property type="nucleotide sequence ID" value="NZ_MRTP01000001.1"/>
</dbReference>
<gene>
    <name evidence="5" type="ORF">BK138_09465</name>
</gene>
<dbReference type="InterPro" id="IPR036683">
    <property type="entry name" value="CO_DH_flav_C_dom_sf"/>
</dbReference>
<dbReference type="InterPro" id="IPR002346">
    <property type="entry name" value="Mopterin_DH_FAD-bd"/>
</dbReference>
<accession>A0A1R1F3T2</accession>
<sequence length="277" mass="30104">MIPFDFEYYRPSSVKDAADAFQALQTQGKDPMYWSGGTEIITMARLNRVRPGAVVDVKAIPECNVMEFRENDLIIGGCVTLSAVTGANLFPLLGRAAQGVADQTSRNKITLGGNLCGRIYYREAVLPLLVADSRLVIAGKGGVREAAIHEVFRGQIRLEPGEFLLQTVTDREFVSLPSVHVKKRQIGNVGYPLVTLVAVKKGSRIRAAFSGVCGFPFRSASIEQVLNTPGLSAEERALQAAGRLPAPPLTNTEGTADYRLFLFKQTVKDAIHALEGR</sequence>
<dbReference type="Proteomes" id="UP000187172">
    <property type="component" value="Unassembled WGS sequence"/>
</dbReference>
<dbReference type="EMBL" id="MRTP01000001">
    <property type="protein sequence ID" value="OMF58711.1"/>
    <property type="molecule type" value="Genomic_DNA"/>
</dbReference>
<evidence type="ECO:0000256" key="1">
    <source>
        <dbReference type="ARBA" id="ARBA00022630"/>
    </source>
</evidence>
<name>A0A1R1F3T2_9BACL</name>
<organism evidence="5 6">
    <name type="scientific">Paenibacillus rhizosphaerae</name>
    <dbReference type="NCBI Taxonomy" id="297318"/>
    <lineage>
        <taxon>Bacteria</taxon>
        <taxon>Bacillati</taxon>
        <taxon>Bacillota</taxon>
        <taxon>Bacilli</taxon>
        <taxon>Bacillales</taxon>
        <taxon>Paenibacillaceae</taxon>
        <taxon>Paenibacillus</taxon>
    </lineage>
</organism>
<evidence type="ECO:0000256" key="3">
    <source>
        <dbReference type="ARBA" id="ARBA00023002"/>
    </source>
</evidence>
<dbReference type="GO" id="GO:0071949">
    <property type="term" value="F:FAD binding"/>
    <property type="evidence" value="ECO:0007669"/>
    <property type="project" value="InterPro"/>
</dbReference>
<dbReference type="SUPFAM" id="SSF56176">
    <property type="entry name" value="FAD-binding/transporter-associated domain-like"/>
    <property type="match status" value="1"/>
</dbReference>
<keyword evidence="6" id="KW-1185">Reference proteome</keyword>
<dbReference type="PANTHER" id="PTHR42659:SF2">
    <property type="entry name" value="XANTHINE DEHYDROGENASE SUBUNIT C-RELATED"/>
    <property type="match status" value="1"/>
</dbReference>
<dbReference type="PANTHER" id="PTHR42659">
    <property type="entry name" value="XANTHINE DEHYDROGENASE SUBUNIT C-RELATED"/>
    <property type="match status" value="1"/>
</dbReference>
<dbReference type="Pfam" id="PF00941">
    <property type="entry name" value="FAD_binding_5"/>
    <property type="match status" value="1"/>
</dbReference>
<dbReference type="GO" id="GO:0016491">
    <property type="term" value="F:oxidoreductase activity"/>
    <property type="evidence" value="ECO:0007669"/>
    <property type="project" value="UniProtKB-KW"/>
</dbReference>
<feature type="domain" description="FAD-binding PCMH-type" evidence="4">
    <location>
        <begin position="1"/>
        <end position="178"/>
    </location>
</feature>
<dbReference type="InterPro" id="IPR005107">
    <property type="entry name" value="CO_DH_flav_C"/>
</dbReference>
<dbReference type="InterPro" id="IPR051312">
    <property type="entry name" value="Diverse_Substr_Oxidored"/>
</dbReference>
<keyword evidence="1" id="KW-0285">Flavoprotein</keyword>
<dbReference type="InterPro" id="IPR016167">
    <property type="entry name" value="FAD-bd_PCMH_sub1"/>
</dbReference>
<comment type="caution">
    <text evidence="5">The sequence shown here is derived from an EMBL/GenBank/DDBJ whole genome shotgun (WGS) entry which is preliminary data.</text>
</comment>
<evidence type="ECO:0000259" key="4">
    <source>
        <dbReference type="PROSITE" id="PS51387"/>
    </source>
</evidence>
<proteinExistence type="predicted"/>
<dbReference type="InterPro" id="IPR016169">
    <property type="entry name" value="FAD-bd_PCMH_sub2"/>
</dbReference>
<dbReference type="PROSITE" id="PS51387">
    <property type="entry name" value="FAD_PCMH"/>
    <property type="match status" value="1"/>
</dbReference>
<keyword evidence="2" id="KW-0274">FAD</keyword>
<evidence type="ECO:0000313" key="5">
    <source>
        <dbReference type="EMBL" id="OMF58711.1"/>
    </source>
</evidence>
<protein>
    <submittedName>
        <fullName evidence="5">Xanthine dehydrogenase</fullName>
    </submittedName>
</protein>
<reference evidence="5 6" key="1">
    <citation type="submission" date="2016-11" db="EMBL/GenBank/DDBJ databases">
        <title>Paenibacillus species isolates.</title>
        <authorList>
            <person name="Beno S.M."/>
        </authorList>
    </citation>
    <scope>NUCLEOTIDE SEQUENCE [LARGE SCALE GENOMIC DNA]</scope>
    <source>
        <strain evidence="5 6">FSL R5-0378</strain>
    </source>
</reference>
<dbReference type="AlphaFoldDB" id="A0A1R1F3T2"/>
<dbReference type="Gene3D" id="3.30.43.10">
    <property type="entry name" value="Uridine Diphospho-n-acetylenolpyruvylglucosamine Reductase, domain 2"/>
    <property type="match status" value="1"/>
</dbReference>
<dbReference type="SMART" id="SM01092">
    <property type="entry name" value="CO_deh_flav_C"/>
    <property type="match status" value="1"/>
</dbReference>
<dbReference type="Gene3D" id="3.30.390.50">
    <property type="entry name" value="CO dehydrogenase flavoprotein, C-terminal domain"/>
    <property type="match status" value="1"/>
</dbReference>